<keyword evidence="6 7" id="KW-0472">Membrane</keyword>
<evidence type="ECO:0000313" key="10">
    <source>
        <dbReference type="Proteomes" id="UP001589645"/>
    </source>
</evidence>
<evidence type="ECO:0000259" key="8">
    <source>
        <dbReference type="Pfam" id="PF01757"/>
    </source>
</evidence>
<keyword evidence="9" id="KW-0012">Acyltransferase</keyword>
<evidence type="ECO:0000256" key="4">
    <source>
        <dbReference type="ARBA" id="ARBA00022692"/>
    </source>
</evidence>
<feature type="transmembrane region" description="Helical" evidence="7">
    <location>
        <begin position="325"/>
        <end position="345"/>
    </location>
</feature>
<comment type="similarity">
    <text evidence="2">Belongs to the acyltransferase 3 family.</text>
</comment>
<feature type="domain" description="Acyltransferase 3" evidence="8">
    <location>
        <begin position="5"/>
        <end position="343"/>
    </location>
</feature>
<feature type="transmembrane region" description="Helical" evidence="7">
    <location>
        <begin position="195"/>
        <end position="212"/>
    </location>
</feature>
<dbReference type="PANTHER" id="PTHR40074">
    <property type="entry name" value="O-ACETYLTRANSFERASE WECH"/>
    <property type="match status" value="1"/>
</dbReference>
<keyword evidence="10" id="KW-1185">Reference proteome</keyword>
<dbReference type="EMBL" id="JBHMEP010000008">
    <property type="protein sequence ID" value="MFB9137023.1"/>
    <property type="molecule type" value="Genomic_DNA"/>
</dbReference>
<accession>A0ABV5HRX7</accession>
<keyword evidence="3" id="KW-1003">Cell membrane</keyword>
<name>A0ABV5HRX7_9VIBR</name>
<evidence type="ECO:0000256" key="6">
    <source>
        <dbReference type="ARBA" id="ARBA00023136"/>
    </source>
</evidence>
<dbReference type="InterPro" id="IPR002656">
    <property type="entry name" value="Acyl_transf_3_dom"/>
</dbReference>
<dbReference type="GO" id="GO:0016746">
    <property type="term" value="F:acyltransferase activity"/>
    <property type="evidence" value="ECO:0007669"/>
    <property type="project" value="UniProtKB-KW"/>
</dbReference>
<proteinExistence type="inferred from homology"/>
<evidence type="ECO:0000313" key="9">
    <source>
        <dbReference type="EMBL" id="MFB9137023.1"/>
    </source>
</evidence>
<keyword evidence="4 7" id="KW-0812">Transmembrane</keyword>
<evidence type="ECO:0000256" key="3">
    <source>
        <dbReference type="ARBA" id="ARBA00022475"/>
    </source>
</evidence>
<protein>
    <submittedName>
        <fullName evidence="9">Acyltransferase family protein</fullName>
    </submittedName>
</protein>
<comment type="caution">
    <text evidence="9">The sequence shown here is derived from an EMBL/GenBank/DDBJ whole genome shotgun (WGS) entry which is preliminary data.</text>
</comment>
<feature type="transmembrane region" description="Helical" evidence="7">
    <location>
        <begin position="7"/>
        <end position="24"/>
    </location>
</feature>
<evidence type="ECO:0000256" key="5">
    <source>
        <dbReference type="ARBA" id="ARBA00022989"/>
    </source>
</evidence>
<organism evidence="9 10">
    <name type="scientific">Vibrio olivae</name>
    <dbReference type="NCBI Taxonomy" id="1243002"/>
    <lineage>
        <taxon>Bacteria</taxon>
        <taxon>Pseudomonadati</taxon>
        <taxon>Pseudomonadota</taxon>
        <taxon>Gammaproteobacteria</taxon>
        <taxon>Vibrionales</taxon>
        <taxon>Vibrionaceae</taxon>
        <taxon>Vibrio</taxon>
    </lineage>
</organism>
<keyword evidence="5 7" id="KW-1133">Transmembrane helix</keyword>
<evidence type="ECO:0000256" key="7">
    <source>
        <dbReference type="SAM" id="Phobius"/>
    </source>
</evidence>
<evidence type="ECO:0000256" key="2">
    <source>
        <dbReference type="ARBA" id="ARBA00007400"/>
    </source>
</evidence>
<feature type="transmembrane region" description="Helical" evidence="7">
    <location>
        <begin position="257"/>
        <end position="275"/>
    </location>
</feature>
<gene>
    <name evidence="9" type="ORF">ACFFUV_18795</name>
</gene>
<feature type="transmembrane region" description="Helical" evidence="7">
    <location>
        <begin position="132"/>
        <end position="153"/>
    </location>
</feature>
<feature type="transmembrane region" description="Helical" evidence="7">
    <location>
        <begin position="282"/>
        <end position="305"/>
    </location>
</feature>
<keyword evidence="9" id="KW-0808">Transferase</keyword>
<dbReference type="Proteomes" id="UP001589645">
    <property type="component" value="Unassembled WGS sequence"/>
</dbReference>
<dbReference type="Pfam" id="PF01757">
    <property type="entry name" value="Acyl_transf_3"/>
    <property type="match status" value="1"/>
</dbReference>
<feature type="transmembrane region" description="Helical" evidence="7">
    <location>
        <begin position="77"/>
        <end position="95"/>
    </location>
</feature>
<comment type="subcellular location">
    <subcellularLocation>
        <location evidence="1">Cell membrane</location>
        <topology evidence="1">Multi-pass membrane protein</topology>
    </subcellularLocation>
</comment>
<dbReference type="PANTHER" id="PTHR40074:SF2">
    <property type="entry name" value="O-ACETYLTRANSFERASE WECH"/>
    <property type="match status" value="1"/>
</dbReference>
<sequence>MFLKSIGNFRGIAIIAIVAGHVYSSGFTSNDLFSATIRNLITGGSSLFVFISGFMFHHVFYKKFNYKKFVKNKFQNIGIPYLILATVAIAYLYAFKVEYFTPLELMRDSAHMYRDGIPFSPSDSDWMTVFKYYLTGRFLIAYWYIPFGLLLFASAPLHMKFIKQNLKFQIGLVVILSVIAVIVQRPVAGTNAIHSLVYFTPVYLMGILFSIHNRVITEFLKKNFLMFLLLSVAMSFIQVYLGHVGNYGKPFFEYNGIDLQYIQMIFVICFLYGILEKYTFDIPLLTVISETSFAIYFIHPWLLMILFKIDRRTHHLQDFGAENNIFLYLFTLIVIVLASVSLALLTKRIFKGSKKSRYLVGY</sequence>
<feature type="transmembrane region" description="Helical" evidence="7">
    <location>
        <begin position="36"/>
        <end position="56"/>
    </location>
</feature>
<evidence type="ECO:0000256" key="1">
    <source>
        <dbReference type="ARBA" id="ARBA00004651"/>
    </source>
</evidence>
<dbReference type="RefSeq" id="WP_390195836.1">
    <property type="nucleotide sequence ID" value="NZ_JBHMEP010000008.1"/>
</dbReference>
<reference evidence="9 10" key="1">
    <citation type="submission" date="2024-09" db="EMBL/GenBank/DDBJ databases">
        <authorList>
            <person name="Sun Q."/>
            <person name="Mori K."/>
        </authorList>
    </citation>
    <scope>NUCLEOTIDE SEQUENCE [LARGE SCALE GENOMIC DNA]</scope>
    <source>
        <strain evidence="9 10">CECT 8064</strain>
    </source>
</reference>
<feature type="transmembrane region" description="Helical" evidence="7">
    <location>
        <begin position="165"/>
        <end position="183"/>
    </location>
</feature>
<feature type="transmembrane region" description="Helical" evidence="7">
    <location>
        <begin position="224"/>
        <end position="245"/>
    </location>
</feature>